<dbReference type="KEGG" id="mpl:Mpal_0371"/>
<evidence type="ECO:0008006" key="3">
    <source>
        <dbReference type="Google" id="ProtNLM"/>
    </source>
</evidence>
<name>B8GJU4_METPE</name>
<dbReference type="AlphaFoldDB" id="B8GJU4"/>
<evidence type="ECO:0000313" key="1">
    <source>
        <dbReference type="EMBL" id="ACL15748.1"/>
    </source>
</evidence>
<dbReference type="OrthoDB" id="111732at2157"/>
<dbReference type="eggNOG" id="arCOG10295">
    <property type="taxonomic scope" value="Archaea"/>
</dbReference>
<dbReference type="RefSeq" id="WP_012617067.1">
    <property type="nucleotide sequence ID" value="NC_011832.1"/>
</dbReference>
<sequence>MGTEIVAVLTGDLVKSQTYLTEALTSTLADLRSGFKTFKEIMGEAHNQSNFDLMISRGDSFQGLLLQPEIALKAAIYIRADLIRDSKAKFRRDARIAIGIGTVEDMDASLGEAFIKSGVWLDELKDMKQNLIIRTSFGDEINREFDTECALTDGIIQKWTSGQAEAVKEYVISENQEEVAKKLGISQAAVSLRLNGSNYSLLQKFFSRYQEIISREIQKQTEITTNNRSENLDLAAKRIAEVMWNLGYRHLSDAELNSLSKNDALSRKVEARLKQYQGSAQK</sequence>
<dbReference type="EMBL" id="CP001338">
    <property type="protein sequence ID" value="ACL15748.1"/>
    <property type="molecule type" value="Genomic_DNA"/>
</dbReference>
<keyword evidence="2" id="KW-1185">Reference proteome</keyword>
<dbReference type="HOGENOM" id="CLU_085936_0_0_2"/>
<dbReference type="Proteomes" id="UP000002457">
    <property type="component" value="Chromosome"/>
</dbReference>
<proteinExistence type="predicted"/>
<organism evidence="1 2">
    <name type="scientific">Methanosphaerula palustris (strain ATCC BAA-1556 / DSM 19958 / E1-9c)</name>
    <dbReference type="NCBI Taxonomy" id="521011"/>
    <lineage>
        <taxon>Archaea</taxon>
        <taxon>Methanobacteriati</taxon>
        <taxon>Methanobacteriota</taxon>
        <taxon>Stenosarchaea group</taxon>
        <taxon>Methanomicrobia</taxon>
        <taxon>Methanomicrobiales</taxon>
        <taxon>Methanoregulaceae</taxon>
        <taxon>Methanosphaerula</taxon>
    </lineage>
</organism>
<dbReference type="GeneID" id="25394087"/>
<reference evidence="1 2" key="1">
    <citation type="journal article" date="2015" name="Genome Announc.">
        <title>Complete Genome Sequence of Methanosphaerula palustris E1-9CT, a Hydrogenotrophic Methanogen Isolated from a Minerotrophic Fen Peatland.</title>
        <authorList>
            <person name="Cadillo-Quiroz H."/>
            <person name="Browne P."/>
            <person name="Kyrpides N."/>
            <person name="Woyke T."/>
            <person name="Goodwin L."/>
            <person name="Detter C."/>
            <person name="Yavitt J.B."/>
            <person name="Zinder S.H."/>
        </authorList>
    </citation>
    <scope>NUCLEOTIDE SEQUENCE [LARGE SCALE GENOMIC DNA]</scope>
    <source>
        <strain evidence="2">ATCC BAA-1556 / DSM 19958 / E1-9c</strain>
    </source>
</reference>
<evidence type="ECO:0000313" key="2">
    <source>
        <dbReference type="Proteomes" id="UP000002457"/>
    </source>
</evidence>
<accession>B8GJU4</accession>
<protein>
    <recommendedName>
        <fullName evidence="3">SatD</fullName>
    </recommendedName>
</protein>
<gene>
    <name evidence="1" type="ordered locus">Mpal_0371</name>
</gene>